<accession>A0A0F8Z654</accession>
<reference evidence="1" key="1">
    <citation type="journal article" date="2015" name="Nature">
        <title>Complex archaea that bridge the gap between prokaryotes and eukaryotes.</title>
        <authorList>
            <person name="Spang A."/>
            <person name="Saw J.H."/>
            <person name="Jorgensen S.L."/>
            <person name="Zaremba-Niedzwiedzka K."/>
            <person name="Martijn J."/>
            <person name="Lind A.E."/>
            <person name="van Eijk R."/>
            <person name="Schleper C."/>
            <person name="Guy L."/>
            <person name="Ettema T.J."/>
        </authorList>
    </citation>
    <scope>NUCLEOTIDE SEQUENCE</scope>
</reference>
<organism evidence="1">
    <name type="scientific">marine sediment metagenome</name>
    <dbReference type="NCBI Taxonomy" id="412755"/>
    <lineage>
        <taxon>unclassified sequences</taxon>
        <taxon>metagenomes</taxon>
        <taxon>ecological metagenomes</taxon>
    </lineage>
</organism>
<dbReference type="AlphaFoldDB" id="A0A0F8Z654"/>
<evidence type="ECO:0000313" key="1">
    <source>
        <dbReference type="EMBL" id="KKK55581.1"/>
    </source>
</evidence>
<proteinExistence type="predicted"/>
<feature type="non-terminal residue" evidence="1">
    <location>
        <position position="47"/>
    </location>
</feature>
<dbReference type="EMBL" id="LAZR01065419">
    <property type="protein sequence ID" value="KKK55581.1"/>
    <property type="molecule type" value="Genomic_DNA"/>
</dbReference>
<sequence length="47" mass="4956">MKKLFKGFAVAAVLTVSAGTALNAHANTGALDKILEQVKQERISEGK</sequence>
<name>A0A0F8Z654_9ZZZZ</name>
<gene>
    <name evidence="1" type="ORF">LCGC14_3073120</name>
</gene>
<protein>
    <submittedName>
        <fullName evidence="1">Uncharacterized protein</fullName>
    </submittedName>
</protein>
<comment type="caution">
    <text evidence="1">The sequence shown here is derived from an EMBL/GenBank/DDBJ whole genome shotgun (WGS) entry which is preliminary data.</text>
</comment>